<dbReference type="Proteomes" id="UP000182334">
    <property type="component" value="Chromosome IV"/>
</dbReference>
<dbReference type="InterPro" id="IPR011701">
    <property type="entry name" value="MFS"/>
</dbReference>
<name>A0A1L0BQ27_9ASCO</name>
<comment type="subcellular location">
    <subcellularLocation>
        <location evidence="1">Membrane</location>
        <topology evidence="1">Multi-pass membrane protein</topology>
    </subcellularLocation>
</comment>
<feature type="transmembrane region" description="Helical" evidence="5">
    <location>
        <begin position="544"/>
        <end position="565"/>
    </location>
</feature>
<keyword evidence="5" id="KW-1133">Transmembrane helix</keyword>
<feature type="transmembrane region" description="Helical" evidence="5">
    <location>
        <begin position="632"/>
        <end position="657"/>
    </location>
</feature>
<dbReference type="GO" id="GO:0016020">
    <property type="term" value="C:membrane"/>
    <property type="evidence" value="ECO:0007669"/>
    <property type="project" value="UniProtKB-SubCell"/>
</dbReference>
<feature type="transmembrane region" description="Helical" evidence="5">
    <location>
        <begin position="398"/>
        <end position="416"/>
    </location>
</feature>
<feature type="compositionally biased region" description="Low complexity" evidence="4">
    <location>
        <begin position="43"/>
        <end position="55"/>
    </location>
</feature>
<feature type="region of interest" description="Disordered" evidence="4">
    <location>
        <begin position="1"/>
        <end position="59"/>
    </location>
</feature>
<dbReference type="EMBL" id="LT635759">
    <property type="protein sequence ID" value="SGZ53441.1"/>
    <property type="molecule type" value="Genomic_DNA"/>
</dbReference>
<feature type="transmembrane region" description="Helical" evidence="5">
    <location>
        <begin position="368"/>
        <end position="392"/>
    </location>
</feature>
<feature type="transmembrane region" description="Helical" evidence="5">
    <location>
        <begin position="326"/>
        <end position="356"/>
    </location>
</feature>
<feature type="transmembrane region" description="Helical" evidence="5">
    <location>
        <begin position="704"/>
        <end position="728"/>
    </location>
</feature>
<reference evidence="6 7" key="1">
    <citation type="submission" date="2016-10" db="EMBL/GenBank/DDBJ databases">
        <authorList>
            <person name="de Groot N.N."/>
        </authorList>
    </citation>
    <scope>NUCLEOTIDE SEQUENCE [LARGE SCALE GENOMIC DNA]</scope>
    <source>
        <strain evidence="6 7">CBS 141442</strain>
    </source>
</reference>
<comment type="similarity">
    <text evidence="2">Belongs to the major facilitator superfamily. Monocarboxylate porter (TC 2.A.1.13) family.</text>
</comment>
<evidence type="ECO:0000256" key="2">
    <source>
        <dbReference type="ARBA" id="ARBA00006727"/>
    </source>
</evidence>
<keyword evidence="7" id="KW-1185">Reference proteome</keyword>
<dbReference type="OrthoDB" id="2213137at2759"/>
<feature type="compositionally biased region" description="Low complexity" evidence="4">
    <location>
        <begin position="9"/>
        <end position="24"/>
    </location>
</feature>
<feature type="transmembrane region" description="Helical" evidence="5">
    <location>
        <begin position="487"/>
        <end position="507"/>
    </location>
</feature>
<evidence type="ECO:0000313" key="6">
    <source>
        <dbReference type="EMBL" id="SGZ53441.1"/>
    </source>
</evidence>
<feature type="transmembrane region" description="Helical" evidence="5">
    <location>
        <begin position="607"/>
        <end position="626"/>
    </location>
</feature>
<accession>A0A1L0BQ27</accession>
<protein>
    <submittedName>
        <fullName evidence="6">CIC11C00000000949</fullName>
    </submittedName>
</protein>
<organism evidence="6 7">
    <name type="scientific">Sungouiella intermedia</name>
    <dbReference type="NCBI Taxonomy" id="45354"/>
    <lineage>
        <taxon>Eukaryota</taxon>
        <taxon>Fungi</taxon>
        <taxon>Dikarya</taxon>
        <taxon>Ascomycota</taxon>
        <taxon>Saccharomycotina</taxon>
        <taxon>Pichiomycetes</taxon>
        <taxon>Metschnikowiaceae</taxon>
        <taxon>Sungouiella</taxon>
    </lineage>
</organism>
<dbReference type="PANTHER" id="PTHR11360">
    <property type="entry name" value="MONOCARBOXYLATE TRANSPORTER"/>
    <property type="match status" value="1"/>
</dbReference>
<gene>
    <name evidence="6" type="ORF">SAMEA4029010_CIC11G00000000949</name>
</gene>
<proteinExistence type="inferred from homology"/>
<dbReference type="SUPFAM" id="SSF103473">
    <property type="entry name" value="MFS general substrate transporter"/>
    <property type="match status" value="1"/>
</dbReference>
<keyword evidence="3" id="KW-0175">Coiled coil</keyword>
<feature type="coiled-coil region" evidence="3">
    <location>
        <begin position="166"/>
        <end position="219"/>
    </location>
</feature>
<dbReference type="Pfam" id="PF07690">
    <property type="entry name" value="MFS_1"/>
    <property type="match status" value="1"/>
</dbReference>
<evidence type="ECO:0000313" key="7">
    <source>
        <dbReference type="Proteomes" id="UP000182334"/>
    </source>
</evidence>
<dbReference type="GO" id="GO:0022857">
    <property type="term" value="F:transmembrane transporter activity"/>
    <property type="evidence" value="ECO:0007669"/>
    <property type="project" value="InterPro"/>
</dbReference>
<evidence type="ECO:0000256" key="5">
    <source>
        <dbReference type="SAM" id="Phobius"/>
    </source>
</evidence>
<keyword evidence="5" id="KW-0812">Transmembrane</keyword>
<dbReference type="InterPro" id="IPR036259">
    <property type="entry name" value="MFS_trans_sf"/>
</dbReference>
<sequence>MTMDPDLHNTNTVVVEVPVTPNPNAEASAPVPEQETKEKVGHSPSGSISSVSSSESTEKLIKSLSMGKLDINKDDEPPLEPFTVSPIQPASPSVSSLLPKANNAPKPIKFTVRKVSRDTIALPETGKAQNKEREYAYGNLPENREKAKERKSAEKMSQLQYSQAKYDQYAARIEKINKEVNFLTNLLPPYNVEIDYVTRTKITKAIEKLRMKQDEIEKKKYSLGISISRLWREHDENEIFVRSVSGEIDSAPLTRHSTNVSELSRILTGLRDDYEQDAAEFELYKSRPVPEEALIEQLELVSPKSERDDILEKLEQDDHPIDGAFAFWQAVLAMLMVFSTWGANAAFGVFLNYYLTTNSFPGATQYDFALMGGVIVFLAQILAPMTVLLVRIFGQTPVHLTGICLQTLGYFLAAECTKLWQVFLCEGVLVGFSFSLIFIPGTLVLPTWFDKQRATAMGIAVAGAGLGGLVFSLSLNKIIQETGDQRWALRMVGFITLAVSLFGGTFLRVRTPKKSKFKDRFNKDFIIKNFKIVFDFRCFDNYPIITVGVWFGVVLIGYIIILYSFSSFATSIGLSHTQGSNILAILNASQVVGRPLIGNIGDFTGRANTSVAISIYVIILIFAFWFNTTTYPALIVLSVLMGSAVGVGSTMAQALAGDVLAKMGRHEKLPAAWGGLNIIVSCFCLPAEVIALKLRRPHSNHAYAHTQIFTGCCFLMGLILMLVCREWLVRKTFESRRSQAQETLNSRHNMHLRRQETPEVEDDEEKDDDQLLQARVERYDRLLGGLLIYFIIRMFYPLRV</sequence>
<evidence type="ECO:0000256" key="4">
    <source>
        <dbReference type="SAM" id="MobiDB-lite"/>
    </source>
</evidence>
<evidence type="ECO:0000256" key="3">
    <source>
        <dbReference type="SAM" id="Coils"/>
    </source>
</evidence>
<feature type="transmembrane region" description="Helical" evidence="5">
    <location>
        <begin position="782"/>
        <end position="798"/>
    </location>
</feature>
<dbReference type="Gene3D" id="1.20.1250.20">
    <property type="entry name" value="MFS general substrate transporter like domains"/>
    <property type="match status" value="2"/>
</dbReference>
<feature type="transmembrane region" description="Helical" evidence="5">
    <location>
        <begin position="428"/>
        <end position="449"/>
    </location>
</feature>
<dbReference type="CDD" id="cd17352">
    <property type="entry name" value="MFS_MCT_SLC16"/>
    <property type="match status" value="1"/>
</dbReference>
<dbReference type="InterPro" id="IPR050327">
    <property type="entry name" value="Proton-linked_MCT"/>
</dbReference>
<keyword evidence="5" id="KW-0472">Membrane</keyword>
<feature type="compositionally biased region" description="Acidic residues" evidence="4">
    <location>
        <begin position="758"/>
        <end position="767"/>
    </location>
</feature>
<dbReference type="AlphaFoldDB" id="A0A1L0BQ27"/>
<feature type="transmembrane region" description="Helical" evidence="5">
    <location>
        <begin position="669"/>
        <end position="692"/>
    </location>
</feature>
<evidence type="ECO:0000256" key="1">
    <source>
        <dbReference type="ARBA" id="ARBA00004141"/>
    </source>
</evidence>
<feature type="region of interest" description="Disordered" evidence="4">
    <location>
        <begin position="740"/>
        <end position="767"/>
    </location>
</feature>
<dbReference type="PANTHER" id="PTHR11360:SF315">
    <property type="entry name" value="TRANSPORTER MCH2-RELATED"/>
    <property type="match status" value="1"/>
</dbReference>
<feature type="transmembrane region" description="Helical" evidence="5">
    <location>
        <begin position="455"/>
        <end position="475"/>
    </location>
</feature>